<evidence type="ECO:0000259" key="8">
    <source>
        <dbReference type="Pfam" id="PF22902"/>
    </source>
</evidence>
<dbReference type="PANTHER" id="PTHR23303">
    <property type="entry name" value="CARBOXYPEPTIDASE REGULATORY REGION-CONTAINING"/>
    <property type="match status" value="1"/>
</dbReference>
<dbReference type="InterPro" id="IPR056191">
    <property type="entry name" value="NOMO_12th"/>
</dbReference>
<sequence>MPIYDKGDYVIKLAPPDGWSFEPSEVALSVDGETDMCSQGQDVDFTFQGFGVTGQVISLGSTEGPAGVTVTLTSTSDRDRLKTQVTTGPAGRFTFSPVPAGDYEVTASHPVWKLAPHRTQVSVRGDNGDVGTQLAVAGFDVSGKVVSGSEPVSDVTFVLHGRRTEAAPLTGCEVSPAAGYTARSGLPPALCRVVSDAQGRFVFPVVPSGEYVVVPFYAGARTRFDVRPTEVEVRVAQDSAAIGEPFQVAGYTISGRVLTSVAGGKKVGLGGATVRLDSRSVVTEKDGSYTIEGANSGQFRLSAEAESVQFESRTVTVSPSAPQLPDLVAAAFQVCGKVDLSNLPDGVSAGPRSVEFKVAGSETAYTAVTAADGAFCTFLRPATYRLRVVVSEDERKRGLSFGSAQQELAVSAPVSGVAFSPFRARVSGTVRCLESCAGLQLTLSAEGLLPRAATAVADGRFAFDGVLPGQYEVTVTKDEWCWAASSVPVTVSAADVTGLQLIQSGYRLTLITSHSTEILFRLASAGSTAPAADYATLTAGSNTLCVPAAGVYQVEPRGCHQFQEPALRADTTSAAPLELRAVTHRVSGSVSCREATKDVRVRLTVETEVTELETRAEDGGKVHRFSVQARPGQVMTFQPQSDTMLFTPTYRQLTAGEDCADEAVTFQARKGTFISGRISPSLAGARITVSAADMEPVTAITDDKGAYQIGPLVPDRQYEVDAEKEGYVLTKTDGKPGHFEARKLAELRLRVTDEAGRPLPGVLLSVSGGKDYRRNSLTDEDGRQVFLSLSPGQYFIRPMMKEYEFTPASKMAEIAEGATLEVTVSGRRVAYSLVGRVTTLTGDPEPGVVVEAVAGPQCDHHQEEATSEPTGALRIRGLRPQCEYTVRMKTGTDTNTQFSRGIPDSQTVRVADGDVSGFRLVAFRRLGEMDVTVRVVSAPQHLSSLRLVVSAAGSEAPLISQPVAGSPLVVLPAPLARDGRQYVARLESSLSAATHTVRSAEVAFTADAAARHIELQFSAERRPVDAELGAGPVLGLPLTLLAVLLAVNQRKCLEMGKKLWAKYQARAGAGAARRESGGAAAGDGVGVIVRPVTVKVKARKPIGDRRPAPANLPAFCPELRARLAAEGIEQVFLVQVTVLPELLAAAESPLPPADL</sequence>
<dbReference type="GO" id="GO:0005789">
    <property type="term" value="C:endoplasmic reticulum membrane"/>
    <property type="evidence" value="ECO:0007669"/>
    <property type="project" value="UniProtKB-SubCell"/>
</dbReference>
<reference evidence="13 14" key="1">
    <citation type="submission" date="2019-07" db="EMBL/GenBank/DDBJ databases">
        <title>Draft genome assembly of a fouling barnacle, Amphibalanus amphitrite (Darwin, 1854): The first reference genome for Thecostraca.</title>
        <authorList>
            <person name="Kim W."/>
        </authorList>
    </citation>
    <scope>NUCLEOTIDE SEQUENCE [LARGE SCALE GENOMIC DNA]</scope>
    <source>
        <strain evidence="13">SNU_AA5</strain>
        <tissue evidence="13">Soma without cirri and trophi</tissue>
    </source>
</reference>
<dbReference type="AlphaFoldDB" id="A0A6A4WMX6"/>
<dbReference type="Pfam" id="PF22902">
    <property type="entry name" value="NOMO1-like_9th"/>
    <property type="match status" value="1"/>
</dbReference>
<keyword evidence="14" id="KW-1185">Reference proteome</keyword>
<dbReference type="Pfam" id="PF23192">
    <property type="entry name" value="NOMO_12th"/>
    <property type="match status" value="1"/>
</dbReference>
<dbReference type="InterPro" id="IPR055075">
    <property type="entry name" value="NOMO-like_N"/>
</dbReference>
<evidence type="ECO:0000259" key="7">
    <source>
        <dbReference type="Pfam" id="PF22898"/>
    </source>
</evidence>
<evidence type="ECO:0000256" key="4">
    <source>
        <dbReference type="ARBA" id="ARBA00022824"/>
    </source>
</evidence>
<dbReference type="GO" id="GO:0030246">
    <property type="term" value="F:carbohydrate binding"/>
    <property type="evidence" value="ECO:0007669"/>
    <property type="project" value="InterPro"/>
</dbReference>
<accession>A0A6A4WMX6</accession>
<evidence type="ECO:0000313" key="13">
    <source>
        <dbReference type="EMBL" id="KAF0307393.1"/>
    </source>
</evidence>
<keyword evidence="3" id="KW-0732">Signal</keyword>
<feature type="domain" description="NOMO-like ninth beta-sandwich" evidence="8">
    <location>
        <begin position="670"/>
        <end position="741"/>
    </location>
</feature>
<dbReference type="InterPro" id="IPR056190">
    <property type="entry name" value="NOMO_5th"/>
</dbReference>
<dbReference type="Pfam" id="PF22898">
    <property type="entry name" value="NOMO1-like_1st"/>
    <property type="match status" value="1"/>
</dbReference>
<proteinExistence type="predicted"/>
<dbReference type="InterPro" id="IPR055074">
    <property type="entry name" value="NOMO1-3_2nd"/>
</dbReference>
<feature type="domain" description="NOMO second beta-sandwich" evidence="9">
    <location>
        <begin position="427"/>
        <end position="495"/>
    </location>
</feature>
<dbReference type="Pfam" id="PF22904">
    <property type="entry name" value="NOMO1-like_2nd"/>
    <property type="match status" value="2"/>
</dbReference>
<comment type="caution">
    <text evidence="13">The sequence shown here is derived from an EMBL/GenBank/DDBJ whole genome shotgun (WGS) entry which is preliminary data.</text>
</comment>
<protein>
    <submittedName>
        <fullName evidence="13">Nodal modulator 2</fullName>
    </submittedName>
</protein>
<dbReference type="InterPro" id="IPR051417">
    <property type="entry name" value="SDr/BOS_complex"/>
</dbReference>
<evidence type="ECO:0000259" key="12">
    <source>
        <dbReference type="Pfam" id="PF23194"/>
    </source>
</evidence>
<dbReference type="OrthoDB" id="10263633at2759"/>
<dbReference type="EMBL" id="VIIS01000576">
    <property type="protein sequence ID" value="KAF0307393.1"/>
    <property type="molecule type" value="Genomic_DNA"/>
</dbReference>
<evidence type="ECO:0000256" key="5">
    <source>
        <dbReference type="ARBA" id="ARBA00022989"/>
    </source>
</evidence>
<keyword evidence="5" id="KW-1133">Transmembrane helix</keyword>
<evidence type="ECO:0000259" key="11">
    <source>
        <dbReference type="Pfam" id="PF23192"/>
    </source>
</evidence>
<dbReference type="Pfam" id="PF23141">
    <property type="entry name" value="Ig_NOMO"/>
    <property type="match status" value="1"/>
</dbReference>
<keyword evidence="6" id="KW-0472">Membrane</keyword>
<dbReference type="InterPro" id="IPR056319">
    <property type="entry name" value="NOMO_7th"/>
</dbReference>
<dbReference type="InterPro" id="IPR055073">
    <property type="entry name" value="NOMO1-like_9th"/>
</dbReference>
<feature type="domain" description="NOMO second beta-sandwich" evidence="9">
    <location>
        <begin position="47"/>
        <end position="136"/>
    </location>
</feature>
<evidence type="ECO:0000256" key="1">
    <source>
        <dbReference type="ARBA" id="ARBA00004115"/>
    </source>
</evidence>
<gene>
    <name evidence="13" type="primary">NOMO2_0</name>
    <name evidence="13" type="ORF">FJT64_021271</name>
</gene>
<name>A0A6A4WMX6_AMPAM</name>
<dbReference type="Proteomes" id="UP000440578">
    <property type="component" value="Unassembled WGS sequence"/>
</dbReference>
<dbReference type="PANTHER" id="PTHR23303:SF14">
    <property type="entry name" value="BOS COMPLEX SUBUNIT NOMO1-RELATED"/>
    <property type="match status" value="1"/>
</dbReference>
<comment type="subcellular location">
    <subcellularLocation>
        <location evidence="1">Endoplasmic reticulum membrane</location>
        <topology evidence="1">Single-pass type I membrane protein</topology>
    </subcellularLocation>
</comment>
<evidence type="ECO:0000256" key="2">
    <source>
        <dbReference type="ARBA" id="ARBA00022692"/>
    </source>
</evidence>
<organism evidence="13 14">
    <name type="scientific">Amphibalanus amphitrite</name>
    <name type="common">Striped barnacle</name>
    <name type="synonym">Balanus amphitrite</name>
    <dbReference type="NCBI Taxonomy" id="1232801"/>
    <lineage>
        <taxon>Eukaryota</taxon>
        <taxon>Metazoa</taxon>
        <taxon>Ecdysozoa</taxon>
        <taxon>Arthropoda</taxon>
        <taxon>Crustacea</taxon>
        <taxon>Multicrustacea</taxon>
        <taxon>Cirripedia</taxon>
        <taxon>Thoracica</taxon>
        <taxon>Thoracicalcarea</taxon>
        <taxon>Balanomorpha</taxon>
        <taxon>Balanoidea</taxon>
        <taxon>Balanidae</taxon>
        <taxon>Amphibalaninae</taxon>
        <taxon>Amphibalanus</taxon>
    </lineage>
</organism>
<feature type="domain" description="NOMO-like N-terminal beta-sandwich" evidence="7">
    <location>
        <begin position="1"/>
        <end position="45"/>
    </location>
</feature>
<dbReference type="SUPFAM" id="SSF49452">
    <property type="entry name" value="Starch-binding domain-like"/>
    <property type="match status" value="4"/>
</dbReference>
<evidence type="ECO:0000256" key="3">
    <source>
        <dbReference type="ARBA" id="ARBA00022729"/>
    </source>
</evidence>
<evidence type="ECO:0000313" key="14">
    <source>
        <dbReference type="Proteomes" id="UP000440578"/>
    </source>
</evidence>
<dbReference type="Pfam" id="PF23194">
    <property type="entry name" value="NOMO_5th"/>
    <property type="match status" value="1"/>
</dbReference>
<dbReference type="Gene3D" id="2.60.40.1120">
    <property type="entry name" value="Carboxypeptidase-like, regulatory domain"/>
    <property type="match status" value="4"/>
</dbReference>
<evidence type="ECO:0000259" key="10">
    <source>
        <dbReference type="Pfam" id="PF23141"/>
    </source>
</evidence>
<dbReference type="InterPro" id="IPR013784">
    <property type="entry name" value="Carb-bd-like_fold"/>
</dbReference>
<feature type="domain" description="NOMO fifth transthyretin-like" evidence="12">
    <location>
        <begin position="333"/>
        <end position="419"/>
    </location>
</feature>
<evidence type="ECO:0000259" key="9">
    <source>
        <dbReference type="Pfam" id="PF22904"/>
    </source>
</evidence>
<keyword evidence="2" id="KW-0812">Transmembrane</keyword>
<feature type="domain" description="NOMO seventh transthyretin-like" evidence="10">
    <location>
        <begin position="508"/>
        <end position="582"/>
    </location>
</feature>
<feature type="domain" description="NOMO C-terminal transthyretin-like" evidence="11">
    <location>
        <begin position="927"/>
        <end position="1019"/>
    </location>
</feature>
<keyword evidence="4" id="KW-0256">Endoplasmic reticulum</keyword>
<evidence type="ECO:0000256" key="6">
    <source>
        <dbReference type="ARBA" id="ARBA00023136"/>
    </source>
</evidence>